<dbReference type="Pfam" id="PF00116">
    <property type="entry name" value="COX2"/>
    <property type="match status" value="1"/>
</dbReference>
<evidence type="ECO:0000256" key="9">
    <source>
        <dbReference type="ARBA" id="ARBA00022989"/>
    </source>
</evidence>
<feature type="transmembrane region" description="Helical" evidence="17">
    <location>
        <begin position="105"/>
        <end position="125"/>
    </location>
</feature>
<comment type="function">
    <text evidence="12 15">Subunits I and II form the functional core of the enzyme complex. Electrons originating in cytochrome c are transferred via heme a and Cu(A) to the binuclear center formed by heme a3 and Cu(B).</text>
</comment>
<dbReference type="Gene3D" id="2.60.40.420">
    <property type="entry name" value="Cupredoxins - blue copper proteins"/>
    <property type="match status" value="1"/>
</dbReference>
<dbReference type="InterPro" id="IPR011759">
    <property type="entry name" value="Cyt_c_oxidase_su2_TM_dom"/>
</dbReference>
<evidence type="ECO:0000313" key="21">
    <source>
        <dbReference type="EMBL" id="MXO60287.1"/>
    </source>
</evidence>
<gene>
    <name evidence="21" type="primary">coxB</name>
    <name evidence="21" type="ORF">GRI89_12135</name>
</gene>
<feature type="region of interest" description="Disordered" evidence="16">
    <location>
        <begin position="315"/>
        <end position="349"/>
    </location>
</feature>
<evidence type="ECO:0000256" key="8">
    <source>
        <dbReference type="ARBA" id="ARBA00022982"/>
    </source>
</evidence>
<name>A0A6I4SZ21_9SPHN</name>
<dbReference type="Proteomes" id="UP000433652">
    <property type="component" value="Unassembled WGS sequence"/>
</dbReference>
<dbReference type="InterPro" id="IPR014222">
    <property type="entry name" value="Cyt_c_oxidase_su2"/>
</dbReference>
<dbReference type="PRINTS" id="PR01166">
    <property type="entry name" value="CYCOXIDASEII"/>
</dbReference>
<evidence type="ECO:0000313" key="22">
    <source>
        <dbReference type="Proteomes" id="UP000433652"/>
    </source>
</evidence>
<comment type="subcellular location">
    <subcellularLocation>
        <location evidence="14">Cell membrane</location>
        <topology evidence="14">Multi-pass membrane protein</topology>
    </subcellularLocation>
    <subcellularLocation>
        <location evidence="1">Membrane</location>
        <topology evidence="1">Multi-pass membrane protein</topology>
    </subcellularLocation>
</comment>
<dbReference type="CDD" id="cd13912">
    <property type="entry name" value="CcO_II_C"/>
    <property type="match status" value="1"/>
</dbReference>
<evidence type="ECO:0000256" key="18">
    <source>
        <dbReference type="SAM" id="SignalP"/>
    </source>
</evidence>
<dbReference type="InterPro" id="IPR001505">
    <property type="entry name" value="Copper_CuA"/>
</dbReference>
<dbReference type="Gene3D" id="1.10.287.90">
    <property type="match status" value="1"/>
</dbReference>
<feature type="transmembrane region" description="Helical" evidence="17">
    <location>
        <begin position="146"/>
        <end position="167"/>
    </location>
</feature>
<keyword evidence="8 14" id="KW-0249">Electron transport</keyword>
<dbReference type="PANTHER" id="PTHR22888:SF9">
    <property type="entry name" value="CYTOCHROME C OXIDASE SUBUNIT 2"/>
    <property type="match status" value="1"/>
</dbReference>
<dbReference type="PANTHER" id="PTHR22888">
    <property type="entry name" value="CYTOCHROME C OXIDASE, SUBUNIT II"/>
    <property type="match status" value="1"/>
</dbReference>
<evidence type="ECO:0000256" key="4">
    <source>
        <dbReference type="ARBA" id="ARBA00022660"/>
    </source>
</evidence>
<dbReference type="GO" id="GO:0042773">
    <property type="term" value="P:ATP synthesis coupled electron transport"/>
    <property type="evidence" value="ECO:0007669"/>
    <property type="project" value="TreeGrafter"/>
</dbReference>
<dbReference type="Pfam" id="PF02790">
    <property type="entry name" value="COX2_TM"/>
    <property type="match status" value="1"/>
</dbReference>
<dbReference type="EMBL" id="WTYM01000046">
    <property type="protein sequence ID" value="MXO60287.1"/>
    <property type="molecule type" value="Genomic_DNA"/>
</dbReference>
<evidence type="ECO:0000256" key="13">
    <source>
        <dbReference type="ARBA" id="ARBA00047816"/>
    </source>
</evidence>
<proteinExistence type="inferred from homology"/>
<feature type="compositionally biased region" description="Low complexity" evidence="16">
    <location>
        <begin position="318"/>
        <end position="349"/>
    </location>
</feature>
<protein>
    <recommendedName>
        <fullName evidence="15">Cytochrome c oxidase subunit 2</fullName>
        <ecNumber evidence="15">7.1.1.9</ecNumber>
    </recommendedName>
</protein>
<comment type="cofactor">
    <cofactor evidence="15">
        <name>Cu cation</name>
        <dbReference type="ChEBI" id="CHEBI:23378"/>
    </cofactor>
    <text evidence="15">Binds a copper A center.</text>
</comment>
<dbReference type="NCBIfam" id="TIGR02866">
    <property type="entry name" value="CoxB"/>
    <property type="match status" value="1"/>
</dbReference>
<feature type="signal peptide" evidence="18">
    <location>
        <begin position="1"/>
        <end position="32"/>
    </location>
</feature>
<dbReference type="PROSITE" id="PS50999">
    <property type="entry name" value="COX2_TM"/>
    <property type="match status" value="1"/>
</dbReference>
<comment type="catalytic activity">
    <reaction evidence="13 15">
        <text>4 Fe(II)-[cytochrome c] + O2 + 8 H(+)(in) = 4 Fe(III)-[cytochrome c] + 2 H2O + 4 H(+)(out)</text>
        <dbReference type="Rhea" id="RHEA:11436"/>
        <dbReference type="Rhea" id="RHEA-COMP:10350"/>
        <dbReference type="Rhea" id="RHEA-COMP:14399"/>
        <dbReference type="ChEBI" id="CHEBI:15377"/>
        <dbReference type="ChEBI" id="CHEBI:15378"/>
        <dbReference type="ChEBI" id="CHEBI:15379"/>
        <dbReference type="ChEBI" id="CHEBI:29033"/>
        <dbReference type="ChEBI" id="CHEBI:29034"/>
        <dbReference type="EC" id="7.1.1.9"/>
    </reaction>
</comment>
<evidence type="ECO:0000256" key="6">
    <source>
        <dbReference type="ARBA" id="ARBA00022723"/>
    </source>
</evidence>
<keyword evidence="21" id="KW-0560">Oxidoreductase</keyword>
<dbReference type="PROSITE" id="PS00078">
    <property type="entry name" value="COX2"/>
    <property type="match status" value="1"/>
</dbReference>
<evidence type="ECO:0000259" key="19">
    <source>
        <dbReference type="PROSITE" id="PS50857"/>
    </source>
</evidence>
<reference evidence="21 22" key="1">
    <citation type="submission" date="2019-12" db="EMBL/GenBank/DDBJ databases">
        <title>Genomic-based taxomic classification of the family Erythrobacteraceae.</title>
        <authorList>
            <person name="Xu L."/>
        </authorList>
    </citation>
    <scope>NUCLEOTIDE SEQUENCE [LARGE SCALE GENOMIC DNA]</scope>
    <source>
        <strain evidence="21 22">MCCC 1K01500</strain>
    </source>
</reference>
<keyword evidence="7" id="KW-1278">Translocase</keyword>
<keyword evidence="6 15" id="KW-0479">Metal-binding</keyword>
<sequence>MILGDIARKRLSFLAILIGAMSLSTVSQGALAATAEATPAATTVAAAPAAADSTAVAPAEAPAADSGYTPLGPDMIKGQPHDGGWDVQKQYSIIGDTAEPLHVGLIWVMAVISVFVLGLLLYVMVRFRKSANPVPSKTSHNTLIEIIWTIVPVLILVVIAVPSIILLRDQYQAPPKDALTVKVTGYQWYWGYTYPDNGDFEVISNMMPEEEAKAKGFPGHLEVDHRMVVPAGEWIRIQTTGADVIHSFAVPSLWFKLDSVPGRLNEKKVFIKEPGIYYGQCSELCGARHGYMPIAVEALPRPQFEAWVRSQGGTVKGDAAAAPAPAEAAPAEAAPAEGDSAPGEAAPTA</sequence>
<dbReference type="InterPro" id="IPR008972">
    <property type="entry name" value="Cupredoxin"/>
</dbReference>
<keyword evidence="3 14" id="KW-0813">Transport</keyword>
<evidence type="ECO:0000256" key="1">
    <source>
        <dbReference type="ARBA" id="ARBA00004141"/>
    </source>
</evidence>
<keyword evidence="11 17" id="KW-0472">Membrane</keyword>
<dbReference type="EC" id="7.1.1.9" evidence="15"/>
<dbReference type="GO" id="GO:0005886">
    <property type="term" value="C:plasma membrane"/>
    <property type="evidence" value="ECO:0007669"/>
    <property type="project" value="UniProtKB-SubCell"/>
</dbReference>
<comment type="caution">
    <text evidence="21">The sequence shown here is derived from an EMBL/GenBank/DDBJ whole genome shotgun (WGS) entry which is preliminary data.</text>
</comment>
<evidence type="ECO:0000256" key="10">
    <source>
        <dbReference type="ARBA" id="ARBA00023008"/>
    </source>
</evidence>
<keyword evidence="4 14" id="KW-0679">Respiratory chain</keyword>
<keyword evidence="18" id="KW-0732">Signal</keyword>
<dbReference type="InterPro" id="IPR034210">
    <property type="entry name" value="CcO_II_C"/>
</dbReference>
<evidence type="ECO:0000256" key="14">
    <source>
        <dbReference type="RuleBase" id="RU000456"/>
    </source>
</evidence>
<dbReference type="InterPro" id="IPR002429">
    <property type="entry name" value="CcO_II-like_C"/>
</dbReference>
<dbReference type="GO" id="GO:0005507">
    <property type="term" value="F:copper ion binding"/>
    <property type="evidence" value="ECO:0007669"/>
    <property type="project" value="InterPro"/>
</dbReference>
<evidence type="ECO:0000256" key="2">
    <source>
        <dbReference type="ARBA" id="ARBA00007866"/>
    </source>
</evidence>
<keyword evidence="9 17" id="KW-1133">Transmembrane helix</keyword>
<evidence type="ECO:0000256" key="5">
    <source>
        <dbReference type="ARBA" id="ARBA00022692"/>
    </source>
</evidence>
<organism evidence="21 22">
    <name type="scientific">Croceibacterium salegens</name>
    <dbReference type="NCBI Taxonomy" id="1737568"/>
    <lineage>
        <taxon>Bacteria</taxon>
        <taxon>Pseudomonadati</taxon>
        <taxon>Pseudomonadota</taxon>
        <taxon>Alphaproteobacteria</taxon>
        <taxon>Sphingomonadales</taxon>
        <taxon>Erythrobacteraceae</taxon>
        <taxon>Croceibacterium</taxon>
    </lineage>
</organism>
<keyword evidence="22" id="KW-1185">Reference proteome</keyword>
<keyword evidence="5 14" id="KW-0812">Transmembrane</keyword>
<feature type="domain" description="Cytochrome oxidase subunit II copper A binding" evidence="19">
    <location>
        <begin position="176"/>
        <end position="310"/>
    </location>
</feature>
<feature type="domain" description="Cytochrome oxidase subunit II transmembrane region profile" evidence="20">
    <location>
        <begin position="79"/>
        <end position="174"/>
    </location>
</feature>
<evidence type="ECO:0000259" key="20">
    <source>
        <dbReference type="PROSITE" id="PS50999"/>
    </source>
</evidence>
<feature type="chain" id="PRO_5026153788" description="Cytochrome c oxidase subunit 2" evidence="18">
    <location>
        <begin position="33"/>
        <end position="349"/>
    </location>
</feature>
<evidence type="ECO:0000256" key="12">
    <source>
        <dbReference type="ARBA" id="ARBA00024688"/>
    </source>
</evidence>
<dbReference type="PROSITE" id="PS50857">
    <property type="entry name" value="COX2_CUA"/>
    <property type="match status" value="1"/>
</dbReference>
<dbReference type="InterPro" id="IPR036257">
    <property type="entry name" value="Cyt_c_oxidase_su2_TM_sf"/>
</dbReference>
<keyword evidence="10 15" id="KW-0186">Copper</keyword>
<dbReference type="SUPFAM" id="SSF49503">
    <property type="entry name" value="Cupredoxins"/>
    <property type="match status" value="1"/>
</dbReference>
<evidence type="ECO:0000256" key="15">
    <source>
        <dbReference type="RuleBase" id="RU004024"/>
    </source>
</evidence>
<dbReference type="InterPro" id="IPR045187">
    <property type="entry name" value="CcO_II"/>
</dbReference>
<evidence type="ECO:0000256" key="11">
    <source>
        <dbReference type="ARBA" id="ARBA00023136"/>
    </source>
</evidence>
<evidence type="ECO:0000256" key="7">
    <source>
        <dbReference type="ARBA" id="ARBA00022967"/>
    </source>
</evidence>
<comment type="similarity">
    <text evidence="2 14">Belongs to the cytochrome c oxidase subunit 2 family.</text>
</comment>
<dbReference type="GO" id="GO:0004129">
    <property type="term" value="F:cytochrome-c oxidase activity"/>
    <property type="evidence" value="ECO:0007669"/>
    <property type="project" value="UniProtKB-EC"/>
</dbReference>
<dbReference type="GO" id="GO:0016491">
    <property type="term" value="F:oxidoreductase activity"/>
    <property type="evidence" value="ECO:0007669"/>
    <property type="project" value="UniProtKB-KW"/>
</dbReference>
<dbReference type="OrthoDB" id="9781261at2"/>
<evidence type="ECO:0000256" key="17">
    <source>
        <dbReference type="SAM" id="Phobius"/>
    </source>
</evidence>
<accession>A0A6I4SZ21</accession>
<evidence type="ECO:0000256" key="16">
    <source>
        <dbReference type="SAM" id="MobiDB-lite"/>
    </source>
</evidence>
<dbReference type="AlphaFoldDB" id="A0A6I4SZ21"/>
<dbReference type="SUPFAM" id="SSF81464">
    <property type="entry name" value="Cytochrome c oxidase subunit II-like, transmembrane region"/>
    <property type="match status" value="1"/>
</dbReference>
<evidence type="ECO:0000256" key="3">
    <source>
        <dbReference type="ARBA" id="ARBA00022448"/>
    </source>
</evidence>